<reference evidence="2" key="1">
    <citation type="submission" date="2023-01" db="EMBL/GenBank/DDBJ databases">
        <title>Genome assembly of the deep-sea coral Lophelia pertusa.</title>
        <authorList>
            <person name="Herrera S."/>
            <person name="Cordes E."/>
        </authorList>
    </citation>
    <scope>NUCLEOTIDE SEQUENCE</scope>
    <source>
        <strain evidence="2">USNM1676648</strain>
        <tissue evidence="2">Polyp</tissue>
    </source>
</reference>
<comment type="caution">
    <text evidence="2">The sequence shown here is derived from an EMBL/GenBank/DDBJ whole genome shotgun (WGS) entry which is preliminary data.</text>
</comment>
<evidence type="ECO:0000313" key="3">
    <source>
        <dbReference type="Proteomes" id="UP001163046"/>
    </source>
</evidence>
<dbReference type="PANTHER" id="PTHR46177:SF1">
    <property type="entry name" value="INTEGRASE CATALYTIC DOMAIN-CONTAINING PROTEIN"/>
    <property type="match status" value="1"/>
</dbReference>
<dbReference type="PANTHER" id="PTHR46177">
    <property type="entry name" value="INTEGRASE CATALYTIC DOMAIN-CONTAINING PROTEIN"/>
    <property type="match status" value="1"/>
</dbReference>
<keyword evidence="3" id="KW-1185">Reference proteome</keyword>
<dbReference type="Pfam" id="PF24764">
    <property type="entry name" value="rva_4"/>
    <property type="match status" value="1"/>
</dbReference>
<sequence length="276" mass="31417">MASRFTTSCHECGFHLDDSCNFCPSCGTEVVNDDERSLIEYYFFRGYTYESIVKLLSKQHGIQIGERTLKYRLQSYGLRRRCPVYDLAQVRQRVAEELDGPGCMGGYRSVWHTLRLEGLQVPREVVATVVRELDPVGCELRRSKRLKRRKYSSPGPNYCWHTDGYDKLKPFGFPIHGCIDGWSRRIMWLQVARSNNNPEVPAENSYSVSLNAEVVQSKYVVIVAPKMVSLLQYNVNLEVQLMPMYLDHLLLIRGLRAGGPSIEGIVLLGGSTTSKI</sequence>
<feature type="domain" description="Integrase core" evidence="1">
    <location>
        <begin position="151"/>
        <end position="200"/>
    </location>
</feature>
<name>A0A9X0DAB2_9CNID</name>
<accession>A0A9X0DAB2</accession>
<dbReference type="Proteomes" id="UP001163046">
    <property type="component" value="Unassembled WGS sequence"/>
</dbReference>
<dbReference type="InterPro" id="IPR058913">
    <property type="entry name" value="Integrase_dom_put"/>
</dbReference>
<dbReference type="EMBL" id="MU825406">
    <property type="protein sequence ID" value="KAJ7391378.1"/>
    <property type="molecule type" value="Genomic_DNA"/>
</dbReference>
<protein>
    <recommendedName>
        <fullName evidence="1">Integrase core domain-containing protein</fullName>
    </recommendedName>
</protein>
<gene>
    <name evidence="2" type="ORF">OS493_018421</name>
</gene>
<dbReference type="AlphaFoldDB" id="A0A9X0DAB2"/>
<evidence type="ECO:0000259" key="1">
    <source>
        <dbReference type="Pfam" id="PF24764"/>
    </source>
</evidence>
<organism evidence="2 3">
    <name type="scientific">Desmophyllum pertusum</name>
    <dbReference type="NCBI Taxonomy" id="174260"/>
    <lineage>
        <taxon>Eukaryota</taxon>
        <taxon>Metazoa</taxon>
        <taxon>Cnidaria</taxon>
        <taxon>Anthozoa</taxon>
        <taxon>Hexacorallia</taxon>
        <taxon>Scleractinia</taxon>
        <taxon>Caryophylliina</taxon>
        <taxon>Caryophylliidae</taxon>
        <taxon>Desmophyllum</taxon>
    </lineage>
</organism>
<proteinExistence type="predicted"/>
<evidence type="ECO:0000313" key="2">
    <source>
        <dbReference type="EMBL" id="KAJ7391378.1"/>
    </source>
</evidence>
<dbReference type="OrthoDB" id="5985304at2759"/>